<accession>A0AA40FQY6</accession>
<comment type="caution">
    <text evidence="2">The sequence shown here is derived from an EMBL/GenBank/DDBJ whole genome shotgun (WGS) entry which is preliminary data.</text>
</comment>
<protein>
    <submittedName>
        <fullName evidence="2">Uncharacterized protein</fullName>
    </submittedName>
</protein>
<organism evidence="2 3">
    <name type="scientific">Melipona bicolor</name>
    <dbReference type="NCBI Taxonomy" id="60889"/>
    <lineage>
        <taxon>Eukaryota</taxon>
        <taxon>Metazoa</taxon>
        <taxon>Ecdysozoa</taxon>
        <taxon>Arthropoda</taxon>
        <taxon>Hexapoda</taxon>
        <taxon>Insecta</taxon>
        <taxon>Pterygota</taxon>
        <taxon>Neoptera</taxon>
        <taxon>Endopterygota</taxon>
        <taxon>Hymenoptera</taxon>
        <taxon>Apocrita</taxon>
        <taxon>Aculeata</taxon>
        <taxon>Apoidea</taxon>
        <taxon>Anthophila</taxon>
        <taxon>Apidae</taxon>
        <taxon>Melipona</taxon>
    </lineage>
</organism>
<keyword evidence="3" id="KW-1185">Reference proteome</keyword>
<gene>
    <name evidence="2" type="ORF">K0M31_008430</name>
</gene>
<dbReference type="AlphaFoldDB" id="A0AA40FQY6"/>
<name>A0AA40FQY6_9HYME</name>
<reference evidence="2" key="1">
    <citation type="submission" date="2021-10" db="EMBL/GenBank/DDBJ databases">
        <title>Melipona bicolor Genome sequencing and assembly.</title>
        <authorList>
            <person name="Araujo N.S."/>
            <person name="Arias M.C."/>
        </authorList>
    </citation>
    <scope>NUCLEOTIDE SEQUENCE</scope>
    <source>
        <strain evidence="2">USP_2M_L1-L4_2017</strain>
        <tissue evidence="2">Whole body</tissue>
    </source>
</reference>
<evidence type="ECO:0000313" key="3">
    <source>
        <dbReference type="Proteomes" id="UP001177670"/>
    </source>
</evidence>
<sequence length="108" mass="11375">MLAINLSARPAVSKANPISGAVVVPGMDNQRNDVGRRTKSQRESRSASVSLPDCPTDRNMIRLGWTAGLSGPRKEAAGNRNPRLKTPPLLLANPHPPPLPSGLGPLLG</sequence>
<evidence type="ECO:0000256" key="1">
    <source>
        <dbReference type="SAM" id="MobiDB-lite"/>
    </source>
</evidence>
<proteinExistence type="predicted"/>
<feature type="compositionally biased region" description="Basic and acidic residues" evidence="1">
    <location>
        <begin position="30"/>
        <end position="45"/>
    </location>
</feature>
<dbReference type="Proteomes" id="UP001177670">
    <property type="component" value="Unassembled WGS sequence"/>
</dbReference>
<feature type="region of interest" description="Disordered" evidence="1">
    <location>
        <begin position="1"/>
        <end position="108"/>
    </location>
</feature>
<evidence type="ECO:0000313" key="2">
    <source>
        <dbReference type="EMBL" id="KAK1123733.1"/>
    </source>
</evidence>
<dbReference type="EMBL" id="JAHYIQ010000020">
    <property type="protein sequence ID" value="KAK1123733.1"/>
    <property type="molecule type" value="Genomic_DNA"/>
</dbReference>